<dbReference type="AlphaFoldDB" id="A0A7Y9QZS8"/>
<gene>
    <name evidence="1" type="ORF">BDD16_001814</name>
</gene>
<sequence length="78" mass="8876">MEQHTQLHSILVNGHRDMVRVTRQQGDSLGMAVERVLAQWQGYPSVVVASVLRTTAWSWMAASEEKTPSPPGHLRRRR</sequence>
<keyword evidence="2" id="KW-1185">Reference proteome</keyword>
<reference evidence="1 2" key="1">
    <citation type="submission" date="2020-07" db="EMBL/GenBank/DDBJ databases">
        <title>Genomic Encyclopedia of Archaeal and Bacterial Type Strains, Phase II (KMG-II): from individual species to whole genera.</title>
        <authorList>
            <person name="Goeker M."/>
        </authorList>
    </citation>
    <scope>NUCLEOTIDE SEQUENCE [LARGE SCALE GENOMIC DNA]</scope>
    <source>
        <strain evidence="1 2">DSM 21226</strain>
    </source>
</reference>
<comment type="caution">
    <text evidence="1">The sequence shown here is derived from an EMBL/GenBank/DDBJ whole genome shotgun (WGS) entry which is preliminary data.</text>
</comment>
<evidence type="ECO:0000313" key="1">
    <source>
        <dbReference type="EMBL" id="NYG32828.1"/>
    </source>
</evidence>
<dbReference type="EMBL" id="JACCFH010000001">
    <property type="protein sequence ID" value="NYG32828.1"/>
    <property type="molecule type" value="Genomic_DNA"/>
</dbReference>
<accession>A0A7Y9QZS8</accession>
<dbReference type="RefSeq" id="WP_179633671.1">
    <property type="nucleotide sequence ID" value="NZ_JACCFH010000001.1"/>
</dbReference>
<protein>
    <submittedName>
        <fullName evidence="1">Uncharacterized protein</fullName>
    </submittedName>
</protein>
<name>A0A7Y9QZS8_9BURK</name>
<proteinExistence type="predicted"/>
<dbReference type="Proteomes" id="UP000518288">
    <property type="component" value="Unassembled WGS sequence"/>
</dbReference>
<evidence type="ECO:0000313" key="2">
    <source>
        <dbReference type="Proteomes" id="UP000518288"/>
    </source>
</evidence>
<organism evidence="1 2">
    <name type="scientific">Sphaerotilus montanus</name>
    <dbReference type="NCBI Taxonomy" id="522889"/>
    <lineage>
        <taxon>Bacteria</taxon>
        <taxon>Pseudomonadati</taxon>
        <taxon>Pseudomonadota</taxon>
        <taxon>Betaproteobacteria</taxon>
        <taxon>Burkholderiales</taxon>
        <taxon>Sphaerotilaceae</taxon>
        <taxon>Sphaerotilus</taxon>
    </lineage>
</organism>